<evidence type="ECO:0000313" key="5">
    <source>
        <dbReference type="Proteomes" id="UP001232063"/>
    </source>
</evidence>
<comment type="pathway">
    <text evidence="1">Cofactor biosynthesis; thiamine diphosphate biosynthesis.</text>
</comment>
<dbReference type="AlphaFoldDB" id="A0AAE3R0Y7"/>
<comment type="caution">
    <text evidence="4">The sequence shown here is derived from an EMBL/GenBank/DDBJ whole genome shotgun (WGS) entry which is preliminary data.</text>
</comment>
<name>A0AAE3R0Y7_9BACT</name>
<gene>
    <name evidence="4" type="ORF">QNI22_10650</name>
</gene>
<keyword evidence="2" id="KW-0784">Thiamine biosynthesis</keyword>
<dbReference type="Proteomes" id="UP001232063">
    <property type="component" value="Unassembled WGS sequence"/>
</dbReference>
<proteinExistence type="predicted"/>
<organism evidence="4 5">
    <name type="scientific">Xanthocytophaga agilis</name>
    <dbReference type="NCBI Taxonomy" id="3048010"/>
    <lineage>
        <taxon>Bacteria</taxon>
        <taxon>Pseudomonadati</taxon>
        <taxon>Bacteroidota</taxon>
        <taxon>Cytophagia</taxon>
        <taxon>Cytophagales</taxon>
        <taxon>Rhodocytophagaceae</taxon>
        <taxon>Xanthocytophaga</taxon>
    </lineage>
</organism>
<evidence type="ECO:0000259" key="3">
    <source>
        <dbReference type="Pfam" id="PF02581"/>
    </source>
</evidence>
<dbReference type="EMBL" id="JASJOU010000003">
    <property type="protein sequence ID" value="MDJ1501110.1"/>
    <property type="molecule type" value="Genomic_DNA"/>
</dbReference>
<dbReference type="GO" id="GO:0005737">
    <property type="term" value="C:cytoplasm"/>
    <property type="evidence" value="ECO:0007669"/>
    <property type="project" value="TreeGrafter"/>
</dbReference>
<evidence type="ECO:0000256" key="1">
    <source>
        <dbReference type="ARBA" id="ARBA00004948"/>
    </source>
</evidence>
<accession>A0AAE3R0Y7</accession>
<dbReference type="Pfam" id="PF02581">
    <property type="entry name" value="TMP-TENI"/>
    <property type="match status" value="1"/>
</dbReference>
<dbReference type="SUPFAM" id="SSF51391">
    <property type="entry name" value="Thiamin phosphate synthase"/>
    <property type="match status" value="1"/>
</dbReference>
<feature type="domain" description="Thiamine phosphate synthase/TenI" evidence="3">
    <location>
        <begin position="11"/>
        <end position="179"/>
    </location>
</feature>
<reference evidence="4" key="1">
    <citation type="submission" date="2023-05" db="EMBL/GenBank/DDBJ databases">
        <authorList>
            <person name="Zhang X."/>
        </authorList>
    </citation>
    <scope>NUCLEOTIDE SEQUENCE</scope>
    <source>
        <strain evidence="4">BD1B2-1</strain>
    </source>
</reference>
<dbReference type="PANTHER" id="PTHR20857:SF15">
    <property type="entry name" value="THIAMINE-PHOSPHATE SYNTHASE"/>
    <property type="match status" value="1"/>
</dbReference>
<dbReference type="CDD" id="cd00564">
    <property type="entry name" value="TMP_TenI"/>
    <property type="match status" value="1"/>
</dbReference>
<sequence length="202" mass="22800">MDLIVLSSPEAIEKEAQIVNVLFEEGLSVFHCRKPQWSADQVAELIQGIALPYRSQITIHQHHKLAEELGLQRLHYTEANRKTVSQTELSLHRQKDITLSTSLHQLSDYNTTAQQFDYVFYGPVFNSISKQGYTAVVSGDFQLPPRQSTQAKRIGLGGIDETNIHQAAAYGFEGVAVLGTLWTQPQKAVQRFRSLKRITDTY</sequence>
<evidence type="ECO:0000313" key="4">
    <source>
        <dbReference type="EMBL" id="MDJ1501110.1"/>
    </source>
</evidence>
<protein>
    <submittedName>
        <fullName evidence="4">Thiamine phosphate synthase</fullName>
    </submittedName>
</protein>
<dbReference type="InterPro" id="IPR036206">
    <property type="entry name" value="ThiamineP_synth_sf"/>
</dbReference>
<dbReference type="InterPro" id="IPR022998">
    <property type="entry name" value="ThiamineP_synth_TenI"/>
</dbReference>
<dbReference type="GO" id="GO:0009228">
    <property type="term" value="P:thiamine biosynthetic process"/>
    <property type="evidence" value="ECO:0007669"/>
    <property type="project" value="UniProtKB-KW"/>
</dbReference>
<dbReference type="InterPro" id="IPR013785">
    <property type="entry name" value="Aldolase_TIM"/>
</dbReference>
<dbReference type="RefSeq" id="WP_314510612.1">
    <property type="nucleotide sequence ID" value="NZ_JASJOU010000003.1"/>
</dbReference>
<evidence type="ECO:0000256" key="2">
    <source>
        <dbReference type="ARBA" id="ARBA00022977"/>
    </source>
</evidence>
<dbReference type="Gene3D" id="3.20.20.70">
    <property type="entry name" value="Aldolase class I"/>
    <property type="match status" value="1"/>
</dbReference>
<keyword evidence="5" id="KW-1185">Reference proteome</keyword>
<dbReference type="GO" id="GO:0004789">
    <property type="term" value="F:thiamine-phosphate diphosphorylase activity"/>
    <property type="evidence" value="ECO:0007669"/>
    <property type="project" value="TreeGrafter"/>
</dbReference>
<dbReference type="PANTHER" id="PTHR20857">
    <property type="entry name" value="THIAMINE-PHOSPHATE PYROPHOSPHORYLASE"/>
    <property type="match status" value="1"/>
</dbReference>